<reference evidence="2 3" key="1">
    <citation type="submission" date="2023-07" db="EMBL/GenBank/DDBJ databases">
        <authorList>
            <person name="Lian W.-H."/>
        </authorList>
    </citation>
    <scope>NUCLEOTIDE SEQUENCE [LARGE SCALE GENOMIC DNA]</scope>
    <source>
        <strain evidence="2 3">SYSU DXS3180</strain>
    </source>
</reference>
<name>A0ABV3ZBX0_9BACT</name>
<dbReference type="InterPro" id="IPR016181">
    <property type="entry name" value="Acyl_CoA_acyltransferase"/>
</dbReference>
<dbReference type="InterPro" id="IPR000182">
    <property type="entry name" value="GNAT_dom"/>
</dbReference>
<dbReference type="Proteomes" id="UP001560573">
    <property type="component" value="Unassembled WGS sequence"/>
</dbReference>
<dbReference type="PANTHER" id="PTHR43328">
    <property type="entry name" value="ACETYLTRANSFERASE-RELATED"/>
    <property type="match status" value="1"/>
</dbReference>
<keyword evidence="3" id="KW-1185">Reference proteome</keyword>
<accession>A0ABV3ZBX0</accession>
<dbReference type="Gene3D" id="3.40.630.30">
    <property type="match status" value="1"/>
</dbReference>
<dbReference type="RefSeq" id="WP_369328758.1">
    <property type="nucleotide sequence ID" value="NZ_JAULBC010000002.1"/>
</dbReference>
<evidence type="ECO:0000259" key="1">
    <source>
        <dbReference type="PROSITE" id="PS51186"/>
    </source>
</evidence>
<evidence type="ECO:0000313" key="2">
    <source>
        <dbReference type="EMBL" id="MEX6687353.1"/>
    </source>
</evidence>
<dbReference type="Pfam" id="PF00583">
    <property type="entry name" value="Acetyltransf_1"/>
    <property type="match status" value="1"/>
</dbReference>
<sequence length="127" mass="15165">MRHYVETIWGWDEEFQLAFHRDNYRPEDTFIIKVEDKSAGTVEVREDEEKIFICSLYIHPDYQGKSIGTSMIKDYLASADLQRKRTDLEVLRLNTRALELYKRLGFVEIIEKGDEVKHYLSRPFDNM</sequence>
<dbReference type="PROSITE" id="PS51186">
    <property type="entry name" value="GNAT"/>
    <property type="match status" value="1"/>
</dbReference>
<proteinExistence type="predicted"/>
<dbReference type="SUPFAM" id="SSF55729">
    <property type="entry name" value="Acyl-CoA N-acyltransferases (Nat)"/>
    <property type="match status" value="1"/>
</dbReference>
<feature type="domain" description="N-acetyltransferase" evidence="1">
    <location>
        <begin position="1"/>
        <end position="125"/>
    </location>
</feature>
<evidence type="ECO:0000313" key="3">
    <source>
        <dbReference type="Proteomes" id="UP001560573"/>
    </source>
</evidence>
<dbReference type="PANTHER" id="PTHR43328:SF1">
    <property type="entry name" value="N-ACETYLTRANSFERASE DOMAIN-CONTAINING PROTEIN"/>
    <property type="match status" value="1"/>
</dbReference>
<protein>
    <submittedName>
        <fullName evidence="2">GNAT family N-acetyltransferase</fullName>
    </submittedName>
</protein>
<organism evidence="2 3">
    <name type="scientific">Danxiaibacter flavus</name>
    <dbReference type="NCBI Taxonomy" id="3049108"/>
    <lineage>
        <taxon>Bacteria</taxon>
        <taxon>Pseudomonadati</taxon>
        <taxon>Bacteroidota</taxon>
        <taxon>Chitinophagia</taxon>
        <taxon>Chitinophagales</taxon>
        <taxon>Chitinophagaceae</taxon>
        <taxon>Danxiaibacter</taxon>
    </lineage>
</organism>
<dbReference type="CDD" id="cd04301">
    <property type="entry name" value="NAT_SF"/>
    <property type="match status" value="1"/>
</dbReference>
<dbReference type="EMBL" id="JAULBC010000002">
    <property type="protein sequence ID" value="MEX6687353.1"/>
    <property type="molecule type" value="Genomic_DNA"/>
</dbReference>
<gene>
    <name evidence="2" type="ORF">QTN47_07600</name>
</gene>
<comment type="caution">
    <text evidence="2">The sequence shown here is derived from an EMBL/GenBank/DDBJ whole genome shotgun (WGS) entry which is preliminary data.</text>
</comment>